<feature type="transmembrane region" description="Helical" evidence="2">
    <location>
        <begin position="54"/>
        <end position="76"/>
    </location>
</feature>
<dbReference type="AlphaFoldDB" id="A0A8H6AGJ6"/>
<evidence type="ECO:0000256" key="1">
    <source>
        <dbReference type="SAM" id="MobiDB-lite"/>
    </source>
</evidence>
<dbReference type="Proteomes" id="UP000541154">
    <property type="component" value="Unassembled WGS sequence"/>
</dbReference>
<gene>
    <name evidence="3" type="ORF">ETB97_004098</name>
</gene>
<keyword evidence="2" id="KW-0472">Membrane</keyword>
<evidence type="ECO:0000313" key="3">
    <source>
        <dbReference type="EMBL" id="KAF5867177.1"/>
    </source>
</evidence>
<feature type="compositionally biased region" description="Basic and acidic residues" evidence="1">
    <location>
        <begin position="524"/>
        <end position="541"/>
    </location>
</feature>
<organism evidence="3 4">
    <name type="scientific">Petromyces alliaceus</name>
    <name type="common">Aspergillus alliaceus</name>
    <dbReference type="NCBI Taxonomy" id="209559"/>
    <lineage>
        <taxon>Eukaryota</taxon>
        <taxon>Fungi</taxon>
        <taxon>Dikarya</taxon>
        <taxon>Ascomycota</taxon>
        <taxon>Pezizomycotina</taxon>
        <taxon>Eurotiomycetes</taxon>
        <taxon>Eurotiomycetidae</taxon>
        <taxon>Eurotiales</taxon>
        <taxon>Aspergillaceae</taxon>
        <taxon>Aspergillus</taxon>
        <taxon>Aspergillus subgen. Circumdati</taxon>
    </lineage>
</organism>
<keyword evidence="2" id="KW-0812">Transmembrane</keyword>
<feature type="region of interest" description="Disordered" evidence="1">
    <location>
        <begin position="290"/>
        <end position="325"/>
    </location>
</feature>
<feature type="compositionally biased region" description="Polar residues" evidence="1">
    <location>
        <begin position="256"/>
        <end position="268"/>
    </location>
</feature>
<sequence>MANGRMHSARGGAWTKVVIFISLYVLLLESVIEWALVLYLYGNREVDTKMTPSLILTLVASFFTVPLIVLHSLLAWQYNRVSGFEGQKTMLRTACTYLLRLTVIIWLAASVAGLVVVSQQASCLPDTANGSFWNTGVSCALHRAAVIVSIMSFITACLYFCSRELCERPYDVSMLGVYRQQAVCDESIFSNSSLESDTLKDGILYLCPGPNAPYGARDPHWPSSAGQLFEKPTVSHFQHSAPIHQKQHSGLDISPESENAETLSGSTLIHNGTSTTNFYSISRTPTFGTSGSIGEGFMQSPVAELPSGQEDSSRSSHKRQKSSLSSLRKYLPKAFPISLPLSADPQIRALADSAAPRDVEEQPQMEILSKGGASGQQFDTDSEEKEVVASTTVDPELPRLPEGQALTSIQARPMSSSSSDAPEVVLPAPLKVHRSNTSHTAPIPRSIHRRQPSYTIIPPNPLAWHPVGRVASHRASVVEPDTQIRQNARSKERRQSRHYQFEQSHVPRHTRSYHQPQSRHNYRGRYEPRRMSSQSRRNDVEIHYPSTRRPRSTTCGGLGSTGALDCIRESGASVDETRDMVSDANTYRGTNRQTVEMKDKKTGNKNPTGMGSKSDINKPIDPMSFE</sequence>
<name>A0A8H6AGJ6_PETAA</name>
<feature type="region of interest" description="Disordered" evidence="1">
    <location>
        <begin position="474"/>
        <end position="541"/>
    </location>
</feature>
<feature type="transmembrane region" description="Helical" evidence="2">
    <location>
        <begin position="21"/>
        <end position="42"/>
    </location>
</feature>
<keyword evidence="2" id="KW-1133">Transmembrane helix</keyword>
<feature type="region of interest" description="Disordered" evidence="1">
    <location>
        <begin position="239"/>
        <end position="268"/>
    </location>
</feature>
<accession>A0A8H6AGJ6</accession>
<feature type="region of interest" description="Disordered" evidence="1">
    <location>
        <begin position="577"/>
        <end position="626"/>
    </location>
</feature>
<keyword evidence="4" id="KW-1185">Reference proteome</keyword>
<feature type="transmembrane region" description="Helical" evidence="2">
    <location>
        <begin position="140"/>
        <end position="161"/>
    </location>
</feature>
<reference evidence="3 4" key="1">
    <citation type="submission" date="2019-04" db="EMBL/GenBank/DDBJ databases">
        <title>Aspergillus burnettii sp. nov., novel species from soil in southeast Queensland.</title>
        <authorList>
            <person name="Gilchrist C.L.M."/>
            <person name="Pitt J.I."/>
            <person name="Lange L."/>
            <person name="Lacey H.J."/>
            <person name="Vuong D."/>
            <person name="Midgley D.J."/>
            <person name="Greenfield P."/>
            <person name="Bradbury M."/>
            <person name="Lacey E."/>
            <person name="Busk P.K."/>
            <person name="Pilgaard B."/>
            <person name="Chooi Y.H."/>
            <person name="Piggott A.M."/>
        </authorList>
    </citation>
    <scope>NUCLEOTIDE SEQUENCE [LARGE SCALE GENOMIC DNA]</scope>
    <source>
        <strain evidence="3 4">FRR 5400</strain>
    </source>
</reference>
<proteinExistence type="predicted"/>
<evidence type="ECO:0000256" key="2">
    <source>
        <dbReference type="SAM" id="Phobius"/>
    </source>
</evidence>
<dbReference type="EMBL" id="SPNV01000002">
    <property type="protein sequence ID" value="KAF5867177.1"/>
    <property type="molecule type" value="Genomic_DNA"/>
</dbReference>
<protein>
    <submittedName>
        <fullName evidence="3">Uncharacterized protein</fullName>
    </submittedName>
</protein>
<feature type="transmembrane region" description="Helical" evidence="2">
    <location>
        <begin position="97"/>
        <end position="120"/>
    </location>
</feature>
<evidence type="ECO:0000313" key="4">
    <source>
        <dbReference type="Proteomes" id="UP000541154"/>
    </source>
</evidence>
<comment type="caution">
    <text evidence="3">The sequence shown here is derived from an EMBL/GenBank/DDBJ whole genome shotgun (WGS) entry which is preliminary data.</text>
</comment>
<feature type="compositionally biased region" description="Polar residues" evidence="1">
    <location>
        <begin position="583"/>
        <end position="594"/>
    </location>
</feature>